<evidence type="ECO:0000313" key="3">
    <source>
        <dbReference type="EMBL" id="KAA6325560.1"/>
    </source>
</evidence>
<dbReference type="Pfam" id="PF22680">
    <property type="entry name" value="Glyco_hydro_123_N_2"/>
    <property type="match status" value="1"/>
</dbReference>
<feature type="domain" description="Glycoside hydrolase 123 N-terminal" evidence="2">
    <location>
        <begin position="74"/>
        <end position="187"/>
    </location>
</feature>
<reference evidence="3" key="1">
    <citation type="submission" date="2019-03" db="EMBL/GenBank/DDBJ databases">
        <title>Single cell metagenomics reveals metabolic interactions within the superorganism composed of flagellate Streblomastix strix and complex community of Bacteroidetes bacteria on its surface.</title>
        <authorList>
            <person name="Treitli S.C."/>
            <person name="Kolisko M."/>
            <person name="Husnik F."/>
            <person name="Keeling P."/>
            <person name="Hampl V."/>
        </authorList>
    </citation>
    <scope>NUCLEOTIDE SEQUENCE</scope>
    <source>
        <strain evidence="3">STM</strain>
    </source>
</reference>
<comment type="caution">
    <text evidence="3">The sequence shown here is derived from an EMBL/GenBank/DDBJ whole genome shotgun (WGS) entry which is preliminary data.</text>
</comment>
<accession>A0A5J4QXE4</accession>
<feature type="domain" description="Glycoside hydrolase 123 catalytic" evidence="1">
    <location>
        <begin position="231"/>
        <end position="542"/>
    </location>
</feature>
<gene>
    <name evidence="3" type="ORF">EZS27_025242</name>
</gene>
<organism evidence="3">
    <name type="scientific">termite gut metagenome</name>
    <dbReference type="NCBI Taxonomy" id="433724"/>
    <lineage>
        <taxon>unclassified sequences</taxon>
        <taxon>metagenomes</taxon>
        <taxon>organismal metagenomes</taxon>
    </lineage>
</organism>
<dbReference type="EMBL" id="SNRY01002338">
    <property type="protein sequence ID" value="KAA6325560.1"/>
    <property type="molecule type" value="Genomic_DNA"/>
</dbReference>
<evidence type="ECO:0000259" key="2">
    <source>
        <dbReference type="Pfam" id="PF22680"/>
    </source>
</evidence>
<sequence>MVKTRSKQNFEGCFMRVKRIISILCFVLLNGICVAQKGVDVKDLIYCVQVDALEKVFKEQLHFVESTDTAAIAKGETVSFQWVFRSTFPVTNLKIEAGDLANGDIRIPAGLEAFVGYVQATSDCHTCGNNNLPIKKIYDPISRLFPDPLLDIEAINVPALSNQPLWISYNVPRNAEAGIYSGEITISGEIAGKSFRLKKQITTKVYDVSLPEQTLWITNWYFPEYMSKMNRDQTVEPFSDRYWELLKILAHAMRDHGQNVYIIRSRPEFLLTNDALPEIIQTKIEGSQYTFDFTNFDKTVEFLMREGGLKRIEGSHLGSKMKGWGSDIGITVPGVGLRPLVNDTVRNYLSQFIPALYTHLRTKGWDKMYIQHIADEPSEVQSYIDVENFIRSLAPDMKVIEATIMGAKVANSVQVHVPIIWYYEKEADFYKAQRSAGNEVWYYISCDDPQGKYANRFYERELIQTRLLHWFNYRYNITGYLHWGFNYWQNVSGTPALYIDSNQGLPAGDICIVYPDYNKVYSSIRLEAQRDGIADYELLRLLEKKDPETAAQLASSIIRNYERYNTNIASFRETRLKLLAALSE</sequence>
<dbReference type="InterPro" id="IPR025150">
    <property type="entry name" value="GH123_cat"/>
</dbReference>
<dbReference type="InterPro" id="IPR053850">
    <property type="entry name" value="Glyco_hydro_123_N_2"/>
</dbReference>
<dbReference type="Pfam" id="PF13320">
    <property type="entry name" value="GH123_cat"/>
    <property type="match status" value="1"/>
</dbReference>
<protein>
    <submittedName>
        <fullName evidence="3">Uncharacterized protein</fullName>
    </submittedName>
</protein>
<evidence type="ECO:0000259" key="1">
    <source>
        <dbReference type="Pfam" id="PF13320"/>
    </source>
</evidence>
<dbReference type="AlphaFoldDB" id="A0A5J4QXE4"/>
<proteinExistence type="predicted"/>
<name>A0A5J4QXE4_9ZZZZ</name>